<gene>
    <name evidence="1" type="ORF">KZ820_04405</name>
</gene>
<name>A0ABS7BK15_9SPHN</name>
<keyword evidence="2" id="KW-1185">Reference proteome</keyword>
<sequence length="61" mass="6916">MEHDRDLGRWDAEEDAASLARAEADIVAGRVYSHAIVAEWMETWGKPGRTSFREWLAQRGG</sequence>
<organism evidence="1 2">
    <name type="scientific">Sphingomonas citri</name>
    <dbReference type="NCBI Taxonomy" id="2862499"/>
    <lineage>
        <taxon>Bacteria</taxon>
        <taxon>Pseudomonadati</taxon>
        <taxon>Pseudomonadota</taxon>
        <taxon>Alphaproteobacteria</taxon>
        <taxon>Sphingomonadales</taxon>
        <taxon>Sphingomonadaceae</taxon>
        <taxon>Sphingomonas</taxon>
    </lineage>
</organism>
<dbReference type="Proteomes" id="UP000759103">
    <property type="component" value="Unassembled WGS sequence"/>
</dbReference>
<proteinExistence type="predicted"/>
<evidence type="ECO:0000313" key="2">
    <source>
        <dbReference type="Proteomes" id="UP000759103"/>
    </source>
</evidence>
<dbReference type="RefSeq" id="WP_219747416.1">
    <property type="nucleotide sequence ID" value="NZ_JAHXZN010000001.1"/>
</dbReference>
<accession>A0ABS7BK15</accession>
<reference evidence="1 2" key="1">
    <citation type="submission" date="2021-07" db="EMBL/GenBank/DDBJ databases">
        <title>Sphingomonas sp.</title>
        <authorList>
            <person name="Feng G."/>
            <person name="Li J."/>
            <person name="Pan M."/>
        </authorList>
    </citation>
    <scope>NUCLEOTIDE SEQUENCE [LARGE SCALE GENOMIC DNA]</scope>
    <source>
        <strain evidence="1 2">RRHST34</strain>
    </source>
</reference>
<evidence type="ECO:0008006" key="3">
    <source>
        <dbReference type="Google" id="ProtNLM"/>
    </source>
</evidence>
<protein>
    <recommendedName>
        <fullName evidence="3">Antitoxin</fullName>
    </recommendedName>
</protein>
<evidence type="ECO:0000313" key="1">
    <source>
        <dbReference type="EMBL" id="MBW6529966.1"/>
    </source>
</evidence>
<dbReference type="EMBL" id="JAHXZN010000001">
    <property type="protein sequence ID" value="MBW6529966.1"/>
    <property type="molecule type" value="Genomic_DNA"/>
</dbReference>
<comment type="caution">
    <text evidence="1">The sequence shown here is derived from an EMBL/GenBank/DDBJ whole genome shotgun (WGS) entry which is preliminary data.</text>
</comment>